<feature type="region of interest" description="Disordered" evidence="1">
    <location>
        <begin position="181"/>
        <end position="210"/>
    </location>
</feature>
<gene>
    <name evidence="2" type="ORF">PoB_001652000</name>
</gene>
<reference evidence="2 3" key="1">
    <citation type="journal article" date="2021" name="Elife">
        <title>Chloroplast acquisition without the gene transfer in kleptoplastic sea slugs, Plakobranchus ocellatus.</title>
        <authorList>
            <person name="Maeda T."/>
            <person name="Takahashi S."/>
            <person name="Yoshida T."/>
            <person name="Shimamura S."/>
            <person name="Takaki Y."/>
            <person name="Nagai Y."/>
            <person name="Toyoda A."/>
            <person name="Suzuki Y."/>
            <person name="Arimoto A."/>
            <person name="Ishii H."/>
            <person name="Satoh N."/>
            <person name="Nishiyama T."/>
            <person name="Hasebe M."/>
            <person name="Maruyama T."/>
            <person name="Minagawa J."/>
            <person name="Obokata J."/>
            <person name="Shigenobu S."/>
        </authorList>
    </citation>
    <scope>NUCLEOTIDE SEQUENCE [LARGE SCALE GENOMIC DNA]</scope>
</reference>
<accession>A0AAV3Z4E4</accession>
<proteinExistence type="predicted"/>
<feature type="non-terminal residue" evidence="2">
    <location>
        <position position="1"/>
    </location>
</feature>
<keyword evidence="3" id="KW-1185">Reference proteome</keyword>
<evidence type="ECO:0000313" key="3">
    <source>
        <dbReference type="Proteomes" id="UP000735302"/>
    </source>
</evidence>
<evidence type="ECO:0000256" key="1">
    <source>
        <dbReference type="SAM" id="MobiDB-lite"/>
    </source>
</evidence>
<name>A0AAV3Z4E4_9GAST</name>
<dbReference type="AlphaFoldDB" id="A0AAV3Z4E4"/>
<protein>
    <submittedName>
        <fullName evidence="2">Uncharacterized protein</fullName>
    </submittedName>
</protein>
<organism evidence="2 3">
    <name type="scientific">Plakobranchus ocellatus</name>
    <dbReference type="NCBI Taxonomy" id="259542"/>
    <lineage>
        <taxon>Eukaryota</taxon>
        <taxon>Metazoa</taxon>
        <taxon>Spiralia</taxon>
        <taxon>Lophotrochozoa</taxon>
        <taxon>Mollusca</taxon>
        <taxon>Gastropoda</taxon>
        <taxon>Heterobranchia</taxon>
        <taxon>Euthyneura</taxon>
        <taxon>Panpulmonata</taxon>
        <taxon>Sacoglossa</taxon>
        <taxon>Placobranchoidea</taxon>
        <taxon>Plakobranchidae</taxon>
        <taxon>Plakobranchus</taxon>
    </lineage>
</organism>
<dbReference type="Proteomes" id="UP000735302">
    <property type="component" value="Unassembled WGS sequence"/>
</dbReference>
<dbReference type="EMBL" id="BLXT01001979">
    <property type="protein sequence ID" value="GFN90014.1"/>
    <property type="molecule type" value="Genomic_DNA"/>
</dbReference>
<sequence>PIINDDLLALDCVQTCTPLVVKSVVSSVLCLQCEVSSHPGFYAISGSNGRHFIFVSDHQLRLCRIKILEQISKKEGRLQMFTRTDHQAVIFVQFLHSILPEDVTFIPYLPTVPHSIQQAGSILKQELQHKIANITAQLQQAEVNRITDTAIHVEVGNVGDCIEGSSISPTFHSKKAAVQKARGSGSMTAEVGKQAKTKSENGSSIERERKKFLTTKRKMRERFEVNEDI</sequence>
<evidence type="ECO:0000313" key="2">
    <source>
        <dbReference type="EMBL" id="GFN90014.1"/>
    </source>
</evidence>
<comment type="caution">
    <text evidence="2">The sequence shown here is derived from an EMBL/GenBank/DDBJ whole genome shotgun (WGS) entry which is preliminary data.</text>
</comment>